<accession>M7T7M2</accession>
<dbReference type="Proteomes" id="UP000012174">
    <property type="component" value="Unassembled WGS sequence"/>
</dbReference>
<dbReference type="GO" id="GO:0016705">
    <property type="term" value="F:oxidoreductase activity, acting on paired donors, with incorporation or reduction of molecular oxygen"/>
    <property type="evidence" value="ECO:0007669"/>
    <property type="project" value="InterPro"/>
</dbReference>
<dbReference type="GO" id="GO:0005506">
    <property type="term" value="F:iron ion binding"/>
    <property type="evidence" value="ECO:0007669"/>
    <property type="project" value="InterPro"/>
</dbReference>
<evidence type="ECO:0000256" key="3">
    <source>
        <dbReference type="ARBA" id="ARBA00022617"/>
    </source>
</evidence>
<dbReference type="CDD" id="cd11041">
    <property type="entry name" value="CYP503A1-like"/>
    <property type="match status" value="1"/>
</dbReference>
<dbReference type="SUPFAM" id="SSF48264">
    <property type="entry name" value="Cytochrome P450"/>
    <property type="match status" value="1"/>
</dbReference>
<dbReference type="HOGENOM" id="CLU_022195_9_2_1"/>
<comment type="cofactor">
    <cofactor evidence="1 8">
        <name>heme</name>
        <dbReference type="ChEBI" id="CHEBI:30413"/>
    </cofactor>
</comment>
<evidence type="ECO:0000313" key="11">
    <source>
        <dbReference type="Proteomes" id="UP000012174"/>
    </source>
</evidence>
<keyword evidence="11" id="KW-1185">Reference proteome</keyword>
<dbReference type="Gene3D" id="1.10.630.10">
    <property type="entry name" value="Cytochrome P450"/>
    <property type="match status" value="1"/>
</dbReference>
<proteinExistence type="inferred from homology"/>
<name>M7T7M2_EUTLA</name>
<evidence type="ECO:0000313" key="10">
    <source>
        <dbReference type="EMBL" id="EMR62630.1"/>
    </source>
</evidence>
<dbReference type="InterPro" id="IPR036396">
    <property type="entry name" value="Cyt_P450_sf"/>
</dbReference>
<dbReference type="OMA" id="CMNIISR"/>
<comment type="similarity">
    <text evidence="2 9">Belongs to the cytochrome P450 family.</text>
</comment>
<evidence type="ECO:0000256" key="5">
    <source>
        <dbReference type="ARBA" id="ARBA00023002"/>
    </source>
</evidence>
<dbReference type="PROSITE" id="PS00086">
    <property type="entry name" value="CYTOCHROME_P450"/>
    <property type="match status" value="1"/>
</dbReference>
<keyword evidence="7 9" id="KW-0503">Monooxygenase</keyword>
<dbReference type="Pfam" id="PF00067">
    <property type="entry name" value="p450"/>
    <property type="match status" value="1"/>
</dbReference>
<keyword evidence="4 8" id="KW-0479">Metal-binding</keyword>
<dbReference type="KEGG" id="ela:UCREL1_10452"/>
<dbReference type="PANTHER" id="PTHR46206:SF1">
    <property type="entry name" value="P450, PUTATIVE (EUROFUNG)-RELATED"/>
    <property type="match status" value="1"/>
</dbReference>
<dbReference type="GO" id="GO:0020037">
    <property type="term" value="F:heme binding"/>
    <property type="evidence" value="ECO:0007669"/>
    <property type="project" value="InterPro"/>
</dbReference>
<dbReference type="eggNOG" id="KOG0158">
    <property type="taxonomic scope" value="Eukaryota"/>
</dbReference>
<dbReference type="PANTHER" id="PTHR46206">
    <property type="entry name" value="CYTOCHROME P450"/>
    <property type="match status" value="1"/>
</dbReference>
<evidence type="ECO:0000256" key="1">
    <source>
        <dbReference type="ARBA" id="ARBA00001971"/>
    </source>
</evidence>
<reference evidence="11" key="1">
    <citation type="journal article" date="2013" name="Genome Announc.">
        <title>Draft genome sequence of the grapevine dieback fungus Eutypa lata UCR-EL1.</title>
        <authorList>
            <person name="Blanco-Ulate B."/>
            <person name="Rolshausen P.E."/>
            <person name="Cantu D."/>
        </authorList>
    </citation>
    <scope>NUCLEOTIDE SEQUENCE [LARGE SCALE GENOMIC DNA]</scope>
    <source>
        <strain evidence="11">UCR-EL1</strain>
    </source>
</reference>
<dbReference type="OrthoDB" id="1844152at2759"/>
<dbReference type="AlphaFoldDB" id="M7T7M2"/>
<evidence type="ECO:0000256" key="4">
    <source>
        <dbReference type="ARBA" id="ARBA00022723"/>
    </source>
</evidence>
<keyword evidence="3 8" id="KW-0349">Heme</keyword>
<evidence type="ECO:0000256" key="2">
    <source>
        <dbReference type="ARBA" id="ARBA00010617"/>
    </source>
</evidence>
<gene>
    <name evidence="10" type="ORF">UCREL1_10452</name>
</gene>
<dbReference type="PRINTS" id="PR00465">
    <property type="entry name" value="EP450IV"/>
</dbReference>
<keyword evidence="5 9" id="KW-0560">Oxidoreductase</keyword>
<sequence>MPSIERGIAVIIPPRQLKSVYGLPEDVLGVQAAQDQTLQVDWTIWDKRVTSVRFHISVIRHQLTRNLKQLTPAIADELKRGFDQWWGTGTEWRELSIWDSCFKLVAGASNRAFCGVPLLYAGRKGETREDGDAEVRSQLLLVTPIHNLILDLVSSDPAKGYVKALREECDRVIKEAGGSWTFEAINKLKLVDSAIRESIRFTPITSVGLPRTVVHPDGIQLENSDVKIPYGTTLATPMEAIHYDEDIYKNARQFDAFRFAHPDVVNDIFDAFGQAATKEEKKHSNNKPRSSLNLDDAFVGFGFGKHGCPGRYFALNEMKIFVAHMLLHYDLESVKQRPQLIDFLWLKLPFHGGKVRVRRRAGAPLPV</sequence>
<organism evidence="10 11">
    <name type="scientific">Eutypa lata (strain UCR-EL1)</name>
    <name type="common">Grapevine dieback disease fungus</name>
    <name type="synonym">Eutypa armeniacae</name>
    <dbReference type="NCBI Taxonomy" id="1287681"/>
    <lineage>
        <taxon>Eukaryota</taxon>
        <taxon>Fungi</taxon>
        <taxon>Dikarya</taxon>
        <taxon>Ascomycota</taxon>
        <taxon>Pezizomycotina</taxon>
        <taxon>Sordariomycetes</taxon>
        <taxon>Xylariomycetidae</taxon>
        <taxon>Xylariales</taxon>
        <taxon>Diatrypaceae</taxon>
        <taxon>Eutypa</taxon>
    </lineage>
</organism>
<evidence type="ECO:0000256" key="9">
    <source>
        <dbReference type="RuleBase" id="RU000461"/>
    </source>
</evidence>
<protein>
    <submittedName>
        <fullName evidence="10">Putative cytochrome p450 protein</fullName>
    </submittedName>
</protein>
<keyword evidence="6 8" id="KW-0408">Iron</keyword>
<dbReference type="EMBL" id="KB707412">
    <property type="protein sequence ID" value="EMR62630.1"/>
    <property type="molecule type" value="Genomic_DNA"/>
</dbReference>
<dbReference type="InterPro" id="IPR017972">
    <property type="entry name" value="Cyt_P450_CS"/>
</dbReference>
<dbReference type="InterPro" id="IPR001128">
    <property type="entry name" value="Cyt_P450"/>
</dbReference>
<evidence type="ECO:0000256" key="6">
    <source>
        <dbReference type="ARBA" id="ARBA00023004"/>
    </source>
</evidence>
<dbReference type="GO" id="GO:0004497">
    <property type="term" value="F:monooxygenase activity"/>
    <property type="evidence" value="ECO:0007669"/>
    <property type="project" value="UniProtKB-KW"/>
</dbReference>
<dbReference type="InterPro" id="IPR002403">
    <property type="entry name" value="Cyt_P450_E_grp-IV"/>
</dbReference>
<evidence type="ECO:0000256" key="8">
    <source>
        <dbReference type="PIRSR" id="PIRSR602403-1"/>
    </source>
</evidence>
<feature type="binding site" description="axial binding residue" evidence="8">
    <location>
        <position position="308"/>
    </location>
    <ligand>
        <name>heme</name>
        <dbReference type="ChEBI" id="CHEBI:30413"/>
    </ligand>
    <ligandPart>
        <name>Fe</name>
        <dbReference type="ChEBI" id="CHEBI:18248"/>
    </ligandPart>
</feature>
<evidence type="ECO:0000256" key="7">
    <source>
        <dbReference type="ARBA" id="ARBA00023033"/>
    </source>
</evidence>